<keyword evidence="3" id="KW-0285">Flavoprotein</keyword>
<dbReference type="InterPro" id="IPR000415">
    <property type="entry name" value="Nitroreductase-like"/>
</dbReference>
<organism evidence="8 9">
    <name type="scientific">Patiriisocius marinus</name>
    <dbReference type="NCBI Taxonomy" id="1397112"/>
    <lineage>
        <taxon>Bacteria</taxon>
        <taxon>Pseudomonadati</taxon>
        <taxon>Bacteroidota</taxon>
        <taxon>Flavobacteriia</taxon>
        <taxon>Flavobacteriales</taxon>
        <taxon>Flavobacteriaceae</taxon>
        <taxon>Patiriisocius</taxon>
    </lineage>
</organism>
<dbReference type="AlphaFoldDB" id="A0A5J4IQX6"/>
<dbReference type="CDD" id="cd02149">
    <property type="entry name" value="NfsB-like"/>
    <property type="match status" value="1"/>
</dbReference>
<evidence type="ECO:0000256" key="5">
    <source>
        <dbReference type="ARBA" id="ARBA00022857"/>
    </source>
</evidence>
<dbReference type="Pfam" id="PF00881">
    <property type="entry name" value="Nitroreductase"/>
    <property type="match status" value="1"/>
</dbReference>
<dbReference type="Proteomes" id="UP000326509">
    <property type="component" value="Unassembled WGS sequence"/>
</dbReference>
<name>A0A5J4IQX6_9FLAO</name>
<dbReference type="OrthoDB" id="9809288at2"/>
<evidence type="ECO:0000256" key="4">
    <source>
        <dbReference type="ARBA" id="ARBA00022643"/>
    </source>
</evidence>
<evidence type="ECO:0000313" key="9">
    <source>
        <dbReference type="Proteomes" id="UP000326509"/>
    </source>
</evidence>
<evidence type="ECO:0000256" key="3">
    <source>
        <dbReference type="ARBA" id="ARBA00022630"/>
    </source>
</evidence>
<evidence type="ECO:0000259" key="7">
    <source>
        <dbReference type="Pfam" id="PF00881"/>
    </source>
</evidence>
<comment type="similarity">
    <text evidence="2">Belongs to the nitroreductase family.</text>
</comment>
<keyword evidence="6" id="KW-0560">Oxidoreductase</keyword>
<dbReference type="PANTHER" id="PTHR43673:SF2">
    <property type="entry name" value="NITROREDUCTASE"/>
    <property type="match status" value="1"/>
</dbReference>
<keyword evidence="9" id="KW-1185">Reference proteome</keyword>
<reference evidence="8 9" key="1">
    <citation type="submission" date="2019-08" db="EMBL/GenBank/DDBJ databases">
        <title>Draft genome sequence of Ulvibacter marinus type strain NBRC 109484.</title>
        <authorList>
            <person name="Kawano K."/>
            <person name="Ushijima N."/>
            <person name="Kihara M."/>
            <person name="Itoh H."/>
        </authorList>
    </citation>
    <scope>NUCLEOTIDE SEQUENCE [LARGE SCALE GENOMIC DNA]</scope>
    <source>
        <strain evidence="8 9">NBRC 109484</strain>
    </source>
</reference>
<accession>A0A5J4IQX6</accession>
<evidence type="ECO:0000313" key="8">
    <source>
        <dbReference type="EMBL" id="GER60199.1"/>
    </source>
</evidence>
<protein>
    <submittedName>
        <fullName evidence="8">NAD(P)H-dependent oxidoreductase</fullName>
    </submittedName>
</protein>
<dbReference type="PANTHER" id="PTHR43673">
    <property type="entry name" value="NAD(P)H NITROREDUCTASE YDGI-RELATED"/>
    <property type="match status" value="1"/>
</dbReference>
<feature type="domain" description="Nitroreductase" evidence="7">
    <location>
        <begin position="10"/>
        <end position="187"/>
    </location>
</feature>
<dbReference type="GO" id="GO:0016491">
    <property type="term" value="F:oxidoreductase activity"/>
    <property type="evidence" value="ECO:0007669"/>
    <property type="project" value="UniProtKB-KW"/>
</dbReference>
<dbReference type="EMBL" id="BKCG01000006">
    <property type="protein sequence ID" value="GER60199.1"/>
    <property type="molecule type" value="Genomic_DNA"/>
</dbReference>
<comment type="caution">
    <text evidence="8">The sequence shown here is derived from an EMBL/GenBank/DDBJ whole genome shotgun (WGS) entry which is preliminary data.</text>
</comment>
<keyword evidence="4" id="KW-0288">FMN</keyword>
<dbReference type="SUPFAM" id="SSF55469">
    <property type="entry name" value="FMN-dependent nitroreductase-like"/>
    <property type="match status" value="1"/>
</dbReference>
<dbReference type="InterPro" id="IPR033878">
    <property type="entry name" value="NfsB-like"/>
</dbReference>
<keyword evidence="5" id="KW-0521">NADP</keyword>
<evidence type="ECO:0000256" key="6">
    <source>
        <dbReference type="ARBA" id="ARBA00023002"/>
    </source>
</evidence>
<dbReference type="RefSeq" id="WP_151674638.1">
    <property type="nucleotide sequence ID" value="NZ_BKCG01000006.1"/>
</dbReference>
<dbReference type="InterPro" id="IPR029479">
    <property type="entry name" value="Nitroreductase"/>
</dbReference>
<gene>
    <name evidence="8" type="ORF">ULMA_23070</name>
</gene>
<dbReference type="Gene3D" id="3.40.109.10">
    <property type="entry name" value="NADH Oxidase"/>
    <property type="match status" value="1"/>
</dbReference>
<proteinExistence type="inferred from homology"/>
<sequence>MASEILQKLQWRYATKKFDSSRKISDEKLNILKEAFNLTATSYGLQPLKMVVVSDSELKKNLVPLTMNQVQVEDCSHVLVLCTETKMNSAFIKKYFDNVVKTRNTPREILQPFETFLTTDFDSKDALEINTWMAKQAYLALGNLLTVCALEEIDACPIEGFSPLEYDSFLGLSKIGLQSVLVLTVGHRADDDMFATMKKVRRGVEDVIISM</sequence>
<evidence type="ECO:0000256" key="1">
    <source>
        <dbReference type="ARBA" id="ARBA00001917"/>
    </source>
</evidence>
<evidence type="ECO:0000256" key="2">
    <source>
        <dbReference type="ARBA" id="ARBA00007118"/>
    </source>
</evidence>
<comment type="cofactor">
    <cofactor evidence="1">
        <name>FMN</name>
        <dbReference type="ChEBI" id="CHEBI:58210"/>
    </cofactor>
</comment>